<reference evidence="4" key="2">
    <citation type="submission" date="2020-09" db="EMBL/GenBank/DDBJ databases">
        <authorList>
            <person name="Sun Q."/>
            <person name="Zhou Y."/>
        </authorList>
    </citation>
    <scope>NUCLEOTIDE SEQUENCE</scope>
    <source>
        <strain evidence="4">CGMCC 1.12426</strain>
    </source>
</reference>
<evidence type="ECO:0000313" key="5">
    <source>
        <dbReference type="Proteomes" id="UP000605148"/>
    </source>
</evidence>
<gene>
    <name evidence="4" type="ORF">GCM10011316_27060</name>
</gene>
<dbReference type="OrthoDB" id="9768836at2"/>
<dbReference type="SUPFAM" id="SSF55347">
    <property type="entry name" value="Glyceraldehyde-3-phosphate dehydrogenase-like, C-terminal domain"/>
    <property type="match status" value="1"/>
</dbReference>
<dbReference type="InterPro" id="IPR050463">
    <property type="entry name" value="Gfo/Idh/MocA_oxidrdct_glycsds"/>
</dbReference>
<protein>
    <submittedName>
        <fullName evidence="4">Oxidoreductase</fullName>
    </submittedName>
</protein>
<sequence>MSDLKVAVIGVDHRHIFGQLEGMLKAGATCAGWWTEGEPQPVEGFQTRFPDIPRVRDRRALLDDPEVDLILLADIPARRAERAIEAMRAGKDVMTDKPGCTTKDQLAEIKEVVAQTGRIWSIDFSERFEVPAVAKAAELIADGAIGRVVQTVGLGPHRLNRPLRPQWFFQEDQYGGILTDIASHQIDQFLFFTGSSDASIVSSSVGNFANPDDPGLQDFGEILIRSENGSGYIRVDWYTPDALPTWGDGRLTILGTDGTIELRKYVDLCGRDGTDHVFLVNGERYEYFDASKEPLTYFDRLASDVRDRTETAMAQSHCFKVMELALEAQEKAERLGNLARNG</sequence>
<dbReference type="PANTHER" id="PTHR43818:SF11">
    <property type="entry name" value="BCDNA.GH03377"/>
    <property type="match status" value="1"/>
</dbReference>
<dbReference type="PANTHER" id="PTHR43818">
    <property type="entry name" value="BCDNA.GH03377"/>
    <property type="match status" value="1"/>
</dbReference>
<dbReference type="InterPro" id="IPR036291">
    <property type="entry name" value="NAD(P)-bd_dom_sf"/>
</dbReference>
<dbReference type="EMBL" id="BMFA01000008">
    <property type="protein sequence ID" value="GGB53647.1"/>
    <property type="molecule type" value="Genomic_DNA"/>
</dbReference>
<evidence type="ECO:0000259" key="2">
    <source>
        <dbReference type="Pfam" id="PF01408"/>
    </source>
</evidence>
<organism evidence="4 5">
    <name type="scientific">Roseibium aquae</name>
    <dbReference type="NCBI Taxonomy" id="1323746"/>
    <lineage>
        <taxon>Bacteria</taxon>
        <taxon>Pseudomonadati</taxon>
        <taxon>Pseudomonadota</taxon>
        <taxon>Alphaproteobacteria</taxon>
        <taxon>Hyphomicrobiales</taxon>
        <taxon>Stappiaceae</taxon>
        <taxon>Roseibium</taxon>
    </lineage>
</organism>
<dbReference type="GO" id="GO:0016491">
    <property type="term" value="F:oxidoreductase activity"/>
    <property type="evidence" value="ECO:0007669"/>
    <property type="project" value="UniProtKB-KW"/>
</dbReference>
<dbReference type="InterPro" id="IPR000683">
    <property type="entry name" value="Gfo/Idh/MocA-like_OxRdtase_N"/>
</dbReference>
<evidence type="ECO:0000259" key="3">
    <source>
        <dbReference type="Pfam" id="PF22725"/>
    </source>
</evidence>
<dbReference type="Pfam" id="PF22725">
    <property type="entry name" value="GFO_IDH_MocA_C3"/>
    <property type="match status" value="1"/>
</dbReference>
<dbReference type="Gene3D" id="3.30.360.10">
    <property type="entry name" value="Dihydrodipicolinate Reductase, domain 2"/>
    <property type="match status" value="1"/>
</dbReference>
<proteinExistence type="predicted"/>
<dbReference type="InterPro" id="IPR055170">
    <property type="entry name" value="GFO_IDH_MocA-like_dom"/>
</dbReference>
<dbReference type="Pfam" id="PF01408">
    <property type="entry name" value="GFO_IDH_MocA"/>
    <property type="match status" value="1"/>
</dbReference>
<dbReference type="RefSeq" id="WP_150496986.1">
    <property type="nucleotide sequence ID" value="NZ_BMFA01000008.1"/>
</dbReference>
<feature type="domain" description="Gfo/Idh/MocA-like oxidoreductase N-terminal" evidence="2">
    <location>
        <begin position="50"/>
        <end position="123"/>
    </location>
</feature>
<keyword evidence="5" id="KW-1185">Reference proteome</keyword>
<evidence type="ECO:0000313" key="4">
    <source>
        <dbReference type="EMBL" id="GGB53647.1"/>
    </source>
</evidence>
<dbReference type="Proteomes" id="UP000605148">
    <property type="component" value="Unassembled WGS sequence"/>
</dbReference>
<comment type="caution">
    <text evidence="4">The sequence shown here is derived from an EMBL/GenBank/DDBJ whole genome shotgun (WGS) entry which is preliminary data.</text>
</comment>
<dbReference type="Gene3D" id="3.40.50.720">
    <property type="entry name" value="NAD(P)-binding Rossmann-like Domain"/>
    <property type="match status" value="1"/>
</dbReference>
<feature type="domain" description="GFO/IDH/MocA-like oxidoreductase" evidence="3">
    <location>
        <begin position="134"/>
        <end position="261"/>
    </location>
</feature>
<evidence type="ECO:0000256" key="1">
    <source>
        <dbReference type="ARBA" id="ARBA00023002"/>
    </source>
</evidence>
<dbReference type="SUPFAM" id="SSF51735">
    <property type="entry name" value="NAD(P)-binding Rossmann-fold domains"/>
    <property type="match status" value="1"/>
</dbReference>
<dbReference type="AlphaFoldDB" id="A0A916TLA5"/>
<accession>A0A916TLA5</accession>
<keyword evidence="1" id="KW-0560">Oxidoreductase</keyword>
<name>A0A916TLA5_9HYPH</name>
<dbReference type="GO" id="GO:0000166">
    <property type="term" value="F:nucleotide binding"/>
    <property type="evidence" value="ECO:0007669"/>
    <property type="project" value="InterPro"/>
</dbReference>
<reference evidence="4" key="1">
    <citation type="journal article" date="2014" name="Int. J. Syst. Evol. Microbiol.">
        <title>Complete genome sequence of Corynebacterium casei LMG S-19264T (=DSM 44701T), isolated from a smear-ripened cheese.</title>
        <authorList>
            <consortium name="US DOE Joint Genome Institute (JGI-PGF)"/>
            <person name="Walter F."/>
            <person name="Albersmeier A."/>
            <person name="Kalinowski J."/>
            <person name="Ruckert C."/>
        </authorList>
    </citation>
    <scope>NUCLEOTIDE SEQUENCE</scope>
    <source>
        <strain evidence="4">CGMCC 1.12426</strain>
    </source>
</reference>